<dbReference type="Proteomes" id="UP001159042">
    <property type="component" value="Unassembled WGS sequence"/>
</dbReference>
<evidence type="ECO:0000313" key="2">
    <source>
        <dbReference type="EMBL" id="KAJ8916327.1"/>
    </source>
</evidence>
<reference evidence="2 3" key="1">
    <citation type="journal article" date="2023" name="Insect Mol. Biol.">
        <title>Genome sequencing provides insights into the evolution of gene families encoding plant cell wall-degrading enzymes in longhorned beetles.</title>
        <authorList>
            <person name="Shin N.R."/>
            <person name="Okamura Y."/>
            <person name="Kirsch R."/>
            <person name="Pauchet Y."/>
        </authorList>
    </citation>
    <scope>NUCLEOTIDE SEQUENCE [LARGE SCALE GENOMIC DNA]</scope>
    <source>
        <strain evidence="2">EAD_L_NR</strain>
    </source>
</reference>
<comment type="caution">
    <text evidence="2">The sequence shown here is derived from an EMBL/GenBank/DDBJ whole genome shotgun (WGS) entry which is preliminary data.</text>
</comment>
<dbReference type="EMBL" id="JANEYG010000043">
    <property type="protein sequence ID" value="KAJ8916327.1"/>
    <property type="molecule type" value="Genomic_DNA"/>
</dbReference>
<feature type="region of interest" description="Disordered" evidence="1">
    <location>
        <begin position="1"/>
        <end position="21"/>
    </location>
</feature>
<evidence type="ECO:0000256" key="1">
    <source>
        <dbReference type="SAM" id="MobiDB-lite"/>
    </source>
</evidence>
<dbReference type="AlphaFoldDB" id="A0AAV8VQQ1"/>
<keyword evidence="3" id="KW-1185">Reference proteome</keyword>
<gene>
    <name evidence="2" type="ORF">NQ315_005022</name>
</gene>
<accession>A0AAV8VQQ1</accession>
<sequence>MELENNSKTDPSKPVLVPGDPEKLHQAKVDKDGGLMYVQNQHDTNAKLAKEFKVKPMISKQS</sequence>
<proteinExistence type="predicted"/>
<evidence type="ECO:0000313" key="3">
    <source>
        <dbReference type="Proteomes" id="UP001159042"/>
    </source>
</evidence>
<feature type="compositionally biased region" description="Basic and acidic residues" evidence="1">
    <location>
        <begin position="1"/>
        <end position="11"/>
    </location>
</feature>
<organism evidence="2 3">
    <name type="scientific">Exocentrus adspersus</name>
    <dbReference type="NCBI Taxonomy" id="1586481"/>
    <lineage>
        <taxon>Eukaryota</taxon>
        <taxon>Metazoa</taxon>
        <taxon>Ecdysozoa</taxon>
        <taxon>Arthropoda</taxon>
        <taxon>Hexapoda</taxon>
        <taxon>Insecta</taxon>
        <taxon>Pterygota</taxon>
        <taxon>Neoptera</taxon>
        <taxon>Endopterygota</taxon>
        <taxon>Coleoptera</taxon>
        <taxon>Polyphaga</taxon>
        <taxon>Cucujiformia</taxon>
        <taxon>Chrysomeloidea</taxon>
        <taxon>Cerambycidae</taxon>
        <taxon>Lamiinae</taxon>
        <taxon>Acanthocinini</taxon>
        <taxon>Exocentrus</taxon>
    </lineage>
</organism>
<protein>
    <submittedName>
        <fullName evidence="2">Uncharacterized protein</fullName>
    </submittedName>
</protein>
<name>A0AAV8VQQ1_9CUCU</name>